<dbReference type="GO" id="GO:0003677">
    <property type="term" value="F:DNA binding"/>
    <property type="evidence" value="ECO:0007669"/>
    <property type="project" value="UniProtKB-KW"/>
</dbReference>
<keyword evidence="6" id="KW-1185">Reference proteome</keyword>
<evidence type="ECO:0000256" key="2">
    <source>
        <dbReference type="ARBA" id="ARBA00022763"/>
    </source>
</evidence>
<keyword evidence="2" id="KW-0227">DNA damage</keyword>
<evidence type="ECO:0008006" key="7">
    <source>
        <dbReference type="Google" id="ProtNLM"/>
    </source>
</evidence>
<evidence type="ECO:0000256" key="4">
    <source>
        <dbReference type="ARBA" id="ARBA00023204"/>
    </source>
</evidence>
<dbReference type="GO" id="GO:0006281">
    <property type="term" value="P:DNA repair"/>
    <property type="evidence" value="ECO:0007669"/>
    <property type="project" value="UniProtKB-KW"/>
</dbReference>
<evidence type="ECO:0000313" key="6">
    <source>
        <dbReference type="Proteomes" id="UP001153069"/>
    </source>
</evidence>
<dbReference type="InterPro" id="IPR018552">
    <property type="entry name" value="CENP-X"/>
</dbReference>
<comment type="similarity">
    <text evidence="1">Belongs to the CENP-X/MHF2 family.</text>
</comment>
<dbReference type="Pfam" id="PF09415">
    <property type="entry name" value="CENP-X"/>
    <property type="match status" value="1"/>
</dbReference>
<protein>
    <recommendedName>
        <fullName evidence="7">Centromere protein X</fullName>
    </recommendedName>
</protein>
<name>A0A9N8EJW9_9STRA</name>
<evidence type="ECO:0000256" key="3">
    <source>
        <dbReference type="ARBA" id="ARBA00023125"/>
    </source>
</evidence>
<sequence length="95" mass="10571">MTTTTSTKDEPQETALDPTLVKKLVMKEFDGRRMISKEASLAAGELLRLFILEARNRASIEAECDTECETSNDGKVLIRPDHIAKIAAELLMDFS</sequence>
<dbReference type="Gene3D" id="6.10.130.30">
    <property type="match status" value="1"/>
</dbReference>
<dbReference type="AlphaFoldDB" id="A0A9N8EJW9"/>
<proteinExistence type="inferred from homology"/>
<evidence type="ECO:0000313" key="5">
    <source>
        <dbReference type="EMBL" id="CAB9522093.1"/>
    </source>
</evidence>
<dbReference type="Proteomes" id="UP001153069">
    <property type="component" value="Unassembled WGS sequence"/>
</dbReference>
<accession>A0A9N8EJW9</accession>
<organism evidence="5 6">
    <name type="scientific">Seminavis robusta</name>
    <dbReference type="NCBI Taxonomy" id="568900"/>
    <lineage>
        <taxon>Eukaryota</taxon>
        <taxon>Sar</taxon>
        <taxon>Stramenopiles</taxon>
        <taxon>Ochrophyta</taxon>
        <taxon>Bacillariophyta</taxon>
        <taxon>Bacillariophyceae</taxon>
        <taxon>Bacillariophycidae</taxon>
        <taxon>Naviculales</taxon>
        <taxon>Naviculaceae</taxon>
        <taxon>Seminavis</taxon>
    </lineage>
</organism>
<dbReference type="EMBL" id="CAICTM010001265">
    <property type="protein sequence ID" value="CAB9522093.1"/>
    <property type="molecule type" value="Genomic_DNA"/>
</dbReference>
<keyword evidence="3" id="KW-0238">DNA-binding</keyword>
<keyword evidence="4" id="KW-0234">DNA repair</keyword>
<dbReference type="GO" id="GO:0051382">
    <property type="term" value="P:kinetochore assembly"/>
    <property type="evidence" value="ECO:0007669"/>
    <property type="project" value="InterPro"/>
</dbReference>
<comment type="caution">
    <text evidence="5">The sequence shown here is derived from an EMBL/GenBank/DDBJ whole genome shotgun (WGS) entry which is preliminary data.</text>
</comment>
<evidence type="ECO:0000256" key="1">
    <source>
        <dbReference type="ARBA" id="ARBA00009359"/>
    </source>
</evidence>
<gene>
    <name evidence="5" type="ORF">SEMRO_1267_G257640.1</name>
</gene>
<dbReference type="OrthoDB" id="2500381at2759"/>
<reference evidence="5" key="1">
    <citation type="submission" date="2020-06" db="EMBL/GenBank/DDBJ databases">
        <authorList>
            <consortium name="Plant Systems Biology data submission"/>
        </authorList>
    </citation>
    <scope>NUCLEOTIDE SEQUENCE</scope>
    <source>
        <strain evidence="5">D6</strain>
    </source>
</reference>